<protein>
    <submittedName>
        <fullName evidence="2">Uncharacterized protein</fullName>
    </submittedName>
</protein>
<name>A0A2I0IUK7_PUNGR</name>
<gene>
    <name evidence="2" type="ORF">CRG98_031968</name>
</gene>
<comment type="caution">
    <text evidence="2">The sequence shown here is derived from an EMBL/GenBank/DDBJ whole genome shotgun (WGS) entry which is preliminary data.</text>
</comment>
<proteinExistence type="predicted"/>
<accession>A0A2I0IUK7</accession>
<reference evidence="2 3" key="1">
    <citation type="submission" date="2017-11" db="EMBL/GenBank/DDBJ databases">
        <title>De-novo sequencing of pomegranate (Punica granatum L.) genome.</title>
        <authorList>
            <person name="Akparov Z."/>
            <person name="Amiraslanov A."/>
            <person name="Hajiyeva S."/>
            <person name="Abbasov M."/>
            <person name="Kaur K."/>
            <person name="Hamwieh A."/>
            <person name="Solovyev V."/>
            <person name="Salamov A."/>
            <person name="Braich B."/>
            <person name="Kosarev P."/>
            <person name="Mahmoud A."/>
            <person name="Hajiyev E."/>
            <person name="Babayeva S."/>
            <person name="Izzatullayeva V."/>
            <person name="Mammadov A."/>
            <person name="Mammadov A."/>
            <person name="Sharifova S."/>
            <person name="Ojaghi J."/>
            <person name="Eynullazada K."/>
            <person name="Bayramov B."/>
            <person name="Abdulazimova A."/>
            <person name="Shahmuradov I."/>
        </authorList>
    </citation>
    <scope>NUCLEOTIDE SEQUENCE [LARGE SCALE GENOMIC DNA]</scope>
    <source>
        <strain evidence="3">cv. AG2017</strain>
        <tissue evidence="2">Leaf</tissue>
    </source>
</reference>
<keyword evidence="3" id="KW-1185">Reference proteome</keyword>
<evidence type="ECO:0000313" key="2">
    <source>
        <dbReference type="EMBL" id="PKI47682.1"/>
    </source>
</evidence>
<sequence>MLGGLSSTGHASWIFWWLGGWEILGAKGISQAHVAQMMMMTRRRRTGLGNYSDDDPTQQPFFFVWGPSWCRCVSVSVGGLGFRFVLRFNCVSVAWDGHVLLLFNSANYPTFTGQDTAPSAISISHSLIGDLCIHSLPRSCPVRINFFK</sequence>
<keyword evidence="1" id="KW-1133">Transmembrane helix</keyword>
<keyword evidence="1" id="KW-0812">Transmembrane</keyword>
<dbReference type="EMBL" id="PGOL01002470">
    <property type="protein sequence ID" value="PKI47682.1"/>
    <property type="molecule type" value="Genomic_DNA"/>
</dbReference>
<organism evidence="2 3">
    <name type="scientific">Punica granatum</name>
    <name type="common">Pomegranate</name>
    <dbReference type="NCBI Taxonomy" id="22663"/>
    <lineage>
        <taxon>Eukaryota</taxon>
        <taxon>Viridiplantae</taxon>
        <taxon>Streptophyta</taxon>
        <taxon>Embryophyta</taxon>
        <taxon>Tracheophyta</taxon>
        <taxon>Spermatophyta</taxon>
        <taxon>Magnoliopsida</taxon>
        <taxon>eudicotyledons</taxon>
        <taxon>Gunneridae</taxon>
        <taxon>Pentapetalae</taxon>
        <taxon>rosids</taxon>
        <taxon>malvids</taxon>
        <taxon>Myrtales</taxon>
        <taxon>Lythraceae</taxon>
        <taxon>Punica</taxon>
    </lineage>
</organism>
<feature type="transmembrane region" description="Helical" evidence="1">
    <location>
        <begin position="14"/>
        <end position="35"/>
    </location>
</feature>
<dbReference type="AlphaFoldDB" id="A0A2I0IUK7"/>
<evidence type="ECO:0000313" key="3">
    <source>
        <dbReference type="Proteomes" id="UP000233551"/>
    </source>
</evidence>
<evidence type="ECO:0000256" key="1">
    <source>
        <dbReference type="SAM" id="Phobius"/>
    </source>
</evidence>
<dbReference type="Proteomes" id="UP000233551">
    <property type="component" value="Unassembled WGS sequence"/>
</dbReference>
<keyword evidence="1" id="KW-0472">Membrane</keyword>